<evidence type="ECO:0000313" key="3">
    <source>
        <dbReference type="Proteomes" id="UP001055453"/>
    </source>
</evidence>
<feature type="compositionally biased region" description="Basic and acidic residues" evidence="1">
    <location>
        <begin position="94"/>
        <end position="107"/>
    </location>
</feature>
<keyword evidence="3" id="KW-1185">Reference proteome</keyword>
<gene>
    <name evidence="2" type="ORF">ANSO36C_42900</name>
</gene>
<accession>A0ABM7Z5X7</accession>
<reference evidence="2" key="1">
    <citation type="submission" date="2022-04" db="EMBL/GenBank/DDBJ databases">
        <title>Complete genome sequence of a cyanobacterium, Nostoc sp. SO-36, isolated in Antarctica.</title>
        <authorList>
            <person name="Kanesaki Y."/>
            <person name="Effendi D."/>
            <person name="Sakamoto T."/>
            <person name="Ohtani S."/>
            <person name="Awai K."/>
        </authorList>
    </citation>
    <scope>NUCLEOTIDE SEQUENCE</scope>
    <source>
        <strain evidence="2">SO-36</strain>
    </source>
</reference>
<dbReference type="EMBL" id="AP025732">
    <property type="protein sequence ID" value="BDI18488.1"/>
    <property type="molecule type" value="Genomic_DNA"/>
</dbReference>
<name>A0ABM7Z5X7_NOSCO</name>
<organism evidence="2 3">
    <name type="scientific">Nostoc cf. commune SO-36</name>
    <dbReference type="NCBI Taxonomy" id="449208"/>
    <lineage>
        <taxon>Bacteria</taxon>
        <taxon>Bacillati</taxon>
        <taxon>Cyanobacteriota</taxon>
        <taxon>Cyanophyceae</taxon>
        <taxon>Nostocales</taxon>
        <taxon>Nostocaceae</taxon>
        <taxon>Nostoc</taxon>
    </lineage>
</organism>
<sequence length="107" mass="11766">MGIRATNNETAPRKAGVSKNCCFSNNSLFVILLTKVLTVVLTDSGNGKLTAAWLDIAKYKPIKTTAKPTQFEQVNFSENITRAKMPLNTGSKRCTKETTTEENLARL</sequence>
<protein>
    <submittedName>
        <fullName evidence="2">Uncharacterized protein</fullName>
    </submittedName>
</protein>
<dbReference type="Proteomes" id="UP001055453">
    <property type="component" value="Chromosome"/>
</dbReference>
<feature type="region of interest" description="Disordered" evidence="1">
    <location>
        <begin position="88"/>
        <end position="107"/>
    </location>
</feature>
<evidence type="ECO:0000313" key="2">
    <source>
        <dbReference type="EMBL" id="BDI18488.1"/>
    </source>
</evidence>
<proteinExistence type="predicted"/>
<evidence type="ECO:0000256" key="1">
    <source>
        <dbReference type="SAM" id="MobiDB-lite"/>
    </source>
</evidence>